<keyword evidence="2" id="KW-1185">Reference proteome</keyword>
<reference evidence="1" key="1">
    <citation type="submission" date="2022-08" db="EMBL/GenBank/DDBJ databases">
        <title>Genome Sequence of Lecanicillium fungicola.</title>
        <authorList>
            <person name="Buettner E."/>
        </authorList>
    </citation>
    <scope>NUCLEOTIDE SEQUENCE</scope>
    <source>
        <strain evidence="1">Babe33</strain>
    </source>
</reference>
<evidence type="ECO:0000313" key="2">
    <source>
        <dbReference type="Proteomes" id="UP001143910"/>
    </source>
</evidence>
<gene>
    <name evidence="1" type="ORF">NQ176_g306</name>
</gene>
<comment type="caution">
    <text evidence="1">The sequence shown here is derived from an EMBL/GenBank/DDBJ whole genome shotgun (WGS) entry which is preliminary data.</text>
</comment>
<proteinExistence type="predicted"/>
<name>A0ACC1NYK4_9HYPO</name>
<sequence>MQTMASETAQQGSANDENQQLSRKLSENSMEYMIFILDDNLEGIKYLKRLEAVSKEATRLAESVAKNYIWQRDEFNLEVVNGQGLVYLHGVTDYGDSVEDEWLIVYLLREFSKAHPELIIRVADEDGEFLLVEAANVLPNWLSPEIDHCRVWIHGGHLKIIPLQHPKAEQTLTKNLTLPDAVKYLEENADSMIQSPSIEDEAFYRLEKYPGHAEASIHHSTVTIPRRLAYVLHELPKTISAAVEAFYLRDSAAMTKITSISDDIQLPPEDLVTVSVRFSRVLFAQLRSQHFEVPERWQSAMRSHAKNTYSKDESDKIMLAFEDGMKLTCGYEMLAITAEKHKNRAIRELAIVLEDLKEDHERQLPTDEEIAEWQDVRRNDSDTWLDINYEDFERELEGKRAGPNRQNPRNLGFGDFRTQEDLRKIVSRFEAFLNNESAGVEGAEINDMDNDDDNTDGGSNMGDSEGTSDMEDKEVSFDEETFSTMMKEMMGLPVNMPAAENQDQRRYAAPEINGEDDETNEADAKTLALQMEAELRGHGILRLNGASEHSGRLEKTRQPAGQKDNRAQSKVAGENTNDEESGEELDINYNLAKNLLESFKGQGGMAGPAGNLLGLMGFQLPRDEDDGKGQEAESLASKS</sequence>
<protein>
    <submittedName>
        <fullName evidence="1">Uncharacterized protein</fullName>
    </submittedName>
</protein>
<dbReference type="EMBL" id="JANJQO010000010">
    <property type="protein sequence ID" value="KAJ2983987.1"/>
    <property type="molecule type" value="Genomic_DNA"/>
</dbReference>
<dbReference type="Proteomes" id="UP001143910">
    <property type="component" value="Unassembled WGS sequence"/>
</dbReference>
<organism evidence="1 2">
    <name type="scientific">Zarea fungicola</name>
    <dbReference type="NCBI Taxonomy" id="93591"/>
    <lineage>
        <taxon>Eukaryota</taxon>
        <taxon>Fungi</taxon>
        <taxon>Dikarya</taxon>
        <taxon>Ascomycota</taxon>
        <taxon>Pezizomycotina</taxon>
        <taxon>Sordariomycetes</taxon>
        <taxon>Hypocreomycetidae</taxon>
        <taxon>Hypocreales</taxon>
        <taxon>Cordycipitaceae</taxon>
        <taxon>Zarea</taxon>
    </lineage>
</organism>
<accession>A0ACC1NYK4</accession>
<evidence type="ECO:0000313" key="1">
    <source>
        <dbReference type="EMBL" id="KAJ2983987.1"/>
    </source>
</evidence>